<dbReference type="InterPro" id="IPR009057">
    <property type="entry name" value="Homeodomain-like_sf"/>
</dbReference>
<accession>A0A6I7HIJ4</accession>
<comment type="caution">
    <text evidence="5">The sequence shown here is derived from an EMBL/GenBank/DDBJ whole genome shotgun (WGS) entry which is preliminary data.</text>
</comment>
<dbReference type="EMBL" id="QPIX01000011">
    <property type="protein sequence ID" value="RCW21037.1"/>
    <property type="molecule type" value="Genomic_DNA"/>
</dbReference>
<dbReference type="GO" id="GO:0003700">
    <property type="term" value="F:DNA-binding transcription factor activity"/>
    <property type="evidence" value="ECO:0007669"/>
    <property type="project" value="InterPro"/>
</dbReference>
<dbReference type="InterPro" id="IPR018060">
    <property type="entry name" value="HTH_AraC"/>
</dbReference>
<feature type="domain" description="HTH araC/xylS-type" evidence="4">
    <location>
        <begin position="244"/>
        <end position="344"/>
    </location>
</feature>
<evidence type="ECO:0000313" key="5">
    <source>
        <dbReference type="EMBL" id="RCW21037.1"/>
    </source>
</evidence>
<sequence>MRGPAGGQIASIPIAASNRHTKSKNLTASLSRFSVTNADINEVSEFYGRTIAPVTLHAPSADASVSVDRLHVKAGPYDLWSDINRHDLEVSFVAPTESLCILTPLTGALAVAARGVRLAAVPGSLVATDFQPADSIFLQGNCGHLGLAFARSAVVRELSELLDAPVLQDFEVVGEIDAGKARDVIKLATFIWARLADLSTGTPPDSLIRGLFRAALVTLLEIFPHRYSDQLVRPVSPAAPRHVKRAIEFMMANISSQMGIGEIARNAGTSTRSLQVAFQKFRGCSPLEYLRKARLEEVRREISEASDGNTIAAIARKWGFTHMGRFSSIYREAFGELPTETLQEAKAARGRISSVRDDGRGA</sequence>
<reference evidence="5 6" key="1">
    <citation type="submission" date="2018-07" db="EMBL/GenBank/DDBJ databases">
        <title>Genomic Encyclopedia of Type Strains, Phase IV (KMG-IV): sequencing the most valuable type-strain genomes for metagenomic binning, comparative biology and taxonomic classification.</title>
        <authorList>
            <person name="Goeker M."/>
        </authorList>
    </citation>
    <scope>NUCLEOTIDE SEQUENCE [LARGE SCALE GENOMIC DNA]</scope>
    <source>
        <strain evidence="5 6">DSM 25528</strain>
    </source>
</reference>
<evidence type="ECO:0000256" key="3">
    <source>
        <dbReference type="ARBA" id="ARBA00023163"/>
    </source>
</evidence>
<dbReference type="PANTHER" id="PTHR46796:SF12">
    <property type="entry name" value="HTH-TYPE DNA-BINDING TRANSCRIPTIONAL ACTIVATOR EUTR"/>
    <property type="match status" value="1"/>
</dbReference>
<dbReference type="Pfam" id="PF12833">
    <property type="entry name" value="HTH_18"/>
    <property type="match status" value="1"/>
</dbReference>
<dbReference type="SMART" id="SM00342">
    <property type="entry name" value="HTH_ARAC"/>
    <property type="match status" value="1"/>
</dbReference>
<dbReference type="SUPFAM" id="SSF46689">
    <property type="entry name" value="Homeodomain-like"/>
    <property type="match status" value="1"/>
</dbReference>
<dbReference type="Proteomes" id="UP000252582">
    <property type="component" value="Unassembled WGS sequence"/>
</dbReference>
<dbReference type="PROSITE" id="PS01124">
    <property type="entry name" value="HTH_ARAC_FAMILY_2"/>
    <property type="match status" value="1"/>
</dbReference>
<evidence type="ECO:0000313" key="6">
    <source>
        <dbReference type="Proteomes" id="UP000252582"/>
    </source>
</evidence>
<dbReference type="InterPro" id="IPR018062">
    <property type="entry name" value="HTH_AraC-typ_CS"/>
</dbReference>
<evidence type="ECO:0000256" key="1">
    <source>
        <dbReference type="ARBA" id="ARBA00023015"/>
    </source>
</evidence>
<keyword evidence="3" id="KW-0804">Transcription</keyword>
<dbReference type="GO" id="GO:0043565">
    <property type="term" value="F:sequence-specific DNA binding"/>
    <property type="evidence" value="ECO:0007669"/>
    <property type="project" value="InterPro"/>
</dbReference>
<evidence type="ECO:0000256" key="2">
    <source>
        <dbReference type="ARBA" id="ARBA00023125"/>
    </source>
</evidence>
<dbReference type="PROSITE" id="PS00041">
    <property type="entry name" value="HTH_ARAC_FAMILY_1"/>
    <property type="match status" value="1"/>
</dbReference>
<dbReference type="InterPro" id="IPR050204">
    <property type="entry name" value="AraC_XylS_family_regulators"/>
</dbReference>
<gene>
    <name evidence="5" type="ORF">DFR48_1111</name>
</gene>
<protein>
    <submittedName>
        <fullName evidence="5">AraC family transcriptional regulator</fullName>
    </submittedName>
</protein>
<organism evidence="5 6">
    <name type="scientific">Ciceribacter lividus</name>
    <dbReference type="NCBI Taxonomy" id="1197950"/>
    <lineage>
        <taxon>Bacteria</taxon>
        <taxon>Pseudomonadati</taxon>
        <taxon>Pseudomonadota</taxon>
        <taxon>Alphaproteobacteria</taxon>
        <taxon>Hyphomicrobiales</taxon>
        <taxon>Rhizobiaceae</taxon>
        <taxon>Ciceribacter</taxon>
    </lineage>
</organism>
<proteinExistence type="predicted"/>
<keyword evidence="2" id="KW-0238">DNA-binding</keyword>
<dbReference type="Gene3D" id="1.10.10.60">
    <property type="entry name" value="Homeodomain-like"/>
    <property type="match status" value="1"/>
</dbReference>
<evidence type="ECO:0000259" key="4">
    <source>
        <dbReference type="PROSITE" id="PS01124"/>
    </source>
</evidence>
<keyword evidence="1" id="KW-0805">Transcription regulation</keyword>
<dbReference type="AlphaFoldDB" id="A0A6I7HIJ4"/>
<dbReference type="PANTHER" id="PTHR46796">
    <property type="entry name" value="HTH-TYPE TRANSCRIPTIONAL ACTIVATOR RHAS-RELATED"/>
    <property type="match status" value="1"/>
</dbReference>
<keyword evidence="6" id="KW-1185">Reference proteome</keyword>
<name>A0A6I7HIJ4_9HYPH</name>